<organism evidence="7">
    <name type="scientific">marine metagenome</name>
    <dbReference type="NCBI Taxonomy" id="408172"/>
    <lineage>
        <taxon>unclassified sequences</taxon>
        <taxon>metagenomes</taxon>
        <taxon>ecological metagenomes</taxon>
    </lineage>
</organism>
<evidence type="ECO:0000256" key="2">
    <source>
        <dbReference type="ARBA" id="ARBA00022722"/>
    </source>
</evidence>
<dbReference type="HAMAP" id="MF_00378">
    <property type="entry name" value="Exonuc_7_L"/>
    <property type="match status" value="1"/>
</dbReference>
<dbReference type="GO" id="GO:0008855">
    <property type="term" value="F:exodeoxyribonuclease VII activity"/>
    <property type="evidence" value="ECO:0007669"/>
    <property type="project" value="InterPro"/>
</dbReference>
<keyword evidence="1" id="KW-0963">Cytoplasm</keyword>
<evidence type="ECO:0000256" key="3">
    <source>
        <dbReference type="ARBA" id="ARBA00022801"/>
    </source>
</evidence>
<dbReference type="InterPro" id="IPR003753">
    <property type="entry name" value="Exonuc_VII_L"/>
</dbReference>
<keyword evidence="3" id="KW-0378">Hydrolase</keyword>
<dbReference type="GO" id="GO:0006308">
    <property type="term" value="P:DNA catabolic process"/>
    <property type="evidence" value="ECO:0007669"/>
    <property type="project" value="InterPro"/>
</dbReference>
<dbReference type="Pfam" id="PF02601">
    <property type="entry name" value="Exonuc_VII_L"/>
    <property type="match status" value="1"/>
</dbReference>
<evidence type="ECO:0000259" key="5">
    <source>
        <dbReference type="Pfam" id="PF02601"/>
    </source>
</evidence>
<reference evidence="7" key="1">
    <citation type="submission" date="2018-05" db="EMBL/GenBank/DDBJ databases">
        <authorList>
            <person name="Lanie J.A."/>
            <person name="Ng W.-L."/>
            <person name="Kazmierczak K.M."/>
            <person name="Andrzejewski T.M."/>
            <person name="Davidsen T.M."/>
            <person name="Wayne K.J."/>
            <person name="Tettelin H."/>
            <person name="Glass J.I."/>
            <person name="Rusch D."/>
            <person name="Podicherti R."/>
            <person name="Tsui H.-C.T."/>
            <person name="Winkler M.E."/>
        </authorList>
    </citation>
    <scope>NUCLEOTIDE SEQUENCE</scope>
</reference>
<protein>
    <submittedName>
        <fullName evidence="7">Uncharacterized protein</fullName>
    </submittedName>
</protein>
<sequence length="455" mass="51145">MDNIDQEHIYSVSELNKEVYQLLSSTFGVVWIEGEISNFLRSSAGHVYFSLKDENSQIRCAMFRQQNQLVSFPIEDGKQILARARVGLYQPRGEYQLIVDYIEEAGEGLLRQRFERLKSELQQEGLFDSTNKLPLPEFPQTLGVITSPSGAAIQDIFNIMRRRFPCINVIVYPTLVQGREATQQISRAIETANERNECEVLILARGGGSLEDLWCFNEEQVARAMFHSQIPIVSGIGHETDVTIADLVADYRAPTPSGAAEVALPDADDILQRLQNFNRQFYNTMKLLLAMVRQKCLSLDAQLQQQHPISILEQYNQRLDLALQRIKSSPREYLAKTSSRINVLNACLFRSSPLSMDQNMKSEVTALYRRLIVATQGIFSNTEQLLSIAVAKLDGVSPLNALGRGYAYVVDPGTQRNIKSIRQIKVGSTVKARLKDGSFGAKISSVDPIKPKNRD</sequence>
<dbReference type="EMBL" id="UINC01003474">
    <property type="protein sequence ID" value="SVA06635.1"/>
    <property type="molecule type" value="Genomic_DNA"/>
</dbReference>
<evidence type="ECO:0000256" key="4">
    <source>
        <dbReference type="ARBA" id="ARBA00022839"/>
    </source>
</evidence>
<dbReference type="Pfam" id="PF13742">
    <property type="entry name" value="tRNA_anti_2"/>
    <property type="match status" value="1"/>
</dbReference>
<evidence type="ECO:0000259" key="6">
    <source>
        <dbReference type="Pfam" id="PF13742"/>
    </source>
</evidence>
<dbReference type="GO" id="GO:0009318">
    <property type="term" value="C:exodeoxyribonuclease VII complex"/>
    <property type="evidence" value="ECO:0007669"/>
    <property type="project" value="InterPro"/>
</dbReference>
<dbReference type="NCBIfam" id="TIGR00237">
    <property type="entry name" value="xseA"/>
    <property type="match status" value="1"/>
</dbReference>
<feature type="domain" description="OB-fold nucleic acid binding" evidence="6">
    <location>
        <begin position="10"/>
        <end position="103"/>
    </location>
</feature>
<evidence type="ECO:0000256" key="1">
    <source>
        <dbReference type="ARBA" id="ARBA00022490"/>
    </source>
</evidence>
<dbReference type="InterPro" id="IPR025824">
    <property type="entry name" value="OB-fold_nuc-bd_dom"/>
</dbReference>
<dbReference type="PANTHER" id="PTHR30008:SF0">
    <property type="entry name" value="EXODEOXYRIBONUCLEASE 7 LARGE SUBUNIT"/>
    <property type="match status" value="1"/>
</dbReference>
<keyword evidence="2" id="KW-0540">Nuclease</keyword>
<keyword evidence="4" id="KW-0269">Exonuclease</keyword>
<proteinExistence type="inferred from homology"/>
<dbReference type="AlphaFoldDB" id="A0A381SRH9"/>
<evidence type="ECO:0000313" key="7">
    <source>
        <dbReference type="EMBL" id="SVA06635.1"/>
    </source>
</evidence>
<feature type="domain" description="Exonuclease VII large subunit C-terminal" evidence="5">
    <location>
        <begin position="126"/>
        <end position="441"/>
    </location>
</feature>
<accession>A0A381SRH9</accession>
<dbReference type="InterPro" id="IPR020579">
    <property type="entry name" value="Exonuc_VII_lsu_C"/>
</dbReference>
<dbReference type="PANTHER" id="PTHR30008">
    <property type="entry name" value="EXODEOXYRIBONUCLEASE 7 LARGE SUBUNIT"/>
    <property type="match status" value="1"/>
</dbReference>
<name>A0A381SRH9_9ZZZZ</name>
<gene>
    <name evidence="7" type="ORF">METZ01_LOCUS59489</name>
</gene>
<dbReference type="CDD" id="cd04489">
    <property type="entry name" value="ExoVII_LU_OBF"/>
    <property type="match status" value="1"/>
</dbReference>
<dbReference type="GO" id="GO:0003676">
    <property type="term" value="F:nucleic acid binding"/>
    <property type="evidence" value="ECO:0007669"/>
    <property type="project" value="InterPro"/>
</dbReference>